<keyword evidence="3" id="KW-1185">Reference proteome</keyword>
<dbReference type="STRING" id="44576.SAMN05421881_11054"/>
<keyword evidence="1" id="KW-0732">Signal</keyword>
<dbReference type="Proteomes" id="UP000198640">
    <property type="component" value="Unassembled WGS sequence"/>
</dbReference>
<feature type="signal peptide" evidence="1">
    <location>
        <begin position="1"/>
        <end position="19"/>
    </location>
</feature>
<dbReference type="OrthoDB" id="8820770at2"/>
<dbReference type="RefSeq" id="WP_090415856.1">
    <property type="nucleotide sequence ID" value="NZ_FNOY01000105.1"/>
</dbReference>
<dbReference type="AlphaFoldDB" id="A0A1H3PNQ1"/>
<evidence type="ECO:0000256" key="1">
    <source>
        <dbReference type="SAM" id="SignalP"/>
    </source>
</evidence>
<evidence type="ECO:0000313" key="3">
    <source>
        <dbReference type="Proteomes" id="UP000198640"/>
    </source>
</evidence>
<proteinExistence type="predicted"/>
<protein>
    <submittedName>
        <fullName evidence="2">Uncharacterized protein</fullName>
    </submittedName>
</protein>
<name>A0A1H3PNQ1_9PROT</name>
<sequence length="121" mass="13528">MKRISFLVLSVAICGTAIARPTYDFKQGWDTQENNDQNHPTTNQPYTQAQIRAFLEDKKDRDAVGDGARILGRCGKVEIQKGCHQASDRHVTIRADERENSNQTNACVEVNTNRGIHVNGC</sequence>
<gene>
    <name evidence="2" type="ORF">SAMN05421881_11054</name>
</gene>
<reference evidence="2 3" key="1">
    <citation type="submission" date="2016-10" db="EMBL/GenBank/DDBJ databases">
        <authorList>
            <person name="de Groot N.N."/>
        </authorList>
    </citation>
    <scope>NUCLEOTIDE SEQUENCE [LARGE SCALE GENOMIC DNA]</scope>
    <source>
        <strain evidence="2 3">Nm1</strain>
    </source>
</reference>
<evidence type="ECO:0000313" key="2">
    <source>
        <dbReference type="EMBL" id="SDZ02707.1"/>
    </source>
</evidence>
<feature type="chain" id="PRO_5011656275" evidence="1">
    <location>
        <begin position="20"/>
        <end position="121"/>
    </location>
</feature>
<organism evidence="2 3">
    <name type="scientific">Nitrosomonas halophila</name>
    <dbReference type="NCBI Taxonomy" id="44576"/>
    <lineage>
        <taxon>Bacteria</taxon>
        <taxon>Pseudomonadati</taxon>
        <taxon>Pseudomonadota</taxon>
        <taxon>Betaproteobacteria</taxon>
        <taxon>Nitrosomonadales</taxon>
        <taxon>Nitrosomonadaceae</taxon>
        <taxon>Nitrosomonas</taxon>
    </lineage>
</organism>
<dbReference type="EMBL" id="FNOY01000105">
    <property type="protein sequence ID" value="SDZ02707.1"/>
    <property type="molecule type" value="Genomic_DNA"/>
</dbReference>
<accession>A0A1H3PNQ1</accession>